<sequence>MNGKDYRQAIYNIDPIFLERWSPRAFSQQEVPEDILNGILEAACWAPSAANIQPWRFIIARNKGDRNHFHSFINEGNLTWCKNAPVLILIMSKTSTERGPSISHAFDAGTAWGFLSLEAAKKGLITHAMGGFNRDKAREKLGISDDYQLHAVVAVGYLGDMSELSADHQAREKPSNRRPLKETIFEGKFGESAKI</sequence>
<dbReference type="SUPFAM" id="SSF55469">
    <property type="entry name" value="FMN-dependent nitroreductase-like"/>
    <property type="match status" value="1"/>
</dbReference>
<dbReference type="InterPro" id="IPR029479">
    <property type="entry name" value="Nitroreductase"/>
</dbReference>
<evidence type="ECO:0000313" key="6">
    <source>
        <dbReference type="Proteomes" id="UP000053881"/>
    </source>
</evidence>
<dbReference type="GO" id="GO:0016491">
    <property type="term" value="F:oxidoreductase activity"/>
    <property type="evidence" value="ECO:0007669"/>
    <property type="project" value="UniProtKB-KW"/>
</dbReference>
<name>A0A0Q9Y5I4_9BACI</name>
<dbReference type="PANTHER" id="PTHR43673">
    <property type="entry name" value="NAD(P)H NITROREDUCTASE YDGI-RELATED"/>
    <property type="match status" value="1"/>
</dbReference>
<dbReference type="OrthoDB" id="9782629at2"/>
<dbReference type="Pfam" id="PF00881">
    <property type="entry name" value="Nitroreductase"/>
    <property type="match status" value="2"/>
</dbReference>
<keyword evidence="2" id="KW-0560">Oxidoreductase</keyword>
<dbReference type="CDD" id="cd02138">
    <property type="entry name" value="TdsD-like"/>
    <property type="match status" value="1"/>
</dbReference>
<comment type="similarity">
    <text evidence="1">Belongs to the nitroreductase family.</text>
</comment>
<dbReference type="EMBL" id="LDJR01000060">
    <property type="protein sequence ID" value="OAK67456.1"/>
    <property type="molecule type" value="Genomic_DNA"/>
</dbReference>
<dbReference type="PANTHER" id="PTHR43673:SF10">
    <property type="entry name" value="NADH DEHYDROGENASE_NAD(P)H NITROREDUCTASE XCC3605-RELATED"/>
    <property type="match status" value="1"/>
</dbReference>
<dbReference type="Proteomes" id="UP000053881">
    <property type="component" value="Unassembled WGS sequence"/>
</dbReference>
<gene>
    <name evidence="5" type="ORF">ABB05_20170</name>
    <name evidence="4" type="ORF">ACA29_04845</name>
</gene>
<evidence type="ECO:0000313" key="4">
    <source>
        <dbReference type="EMBL" id="KRG16240.1"/>
    </source>
</evidence>
<dbReference type="STRING" id="217031.ABB05_20170"/>
<protein>
    <submittedName>
        <fullName evidence="4">NADH dehydrogenase</fullName>
    </submittedName>
</protein>
<reference evidence="5 7" key="1">
    <citation type="submission" date="2015-05" db="EMBL/GenBank/DDBJ databases">
        <title>Comparison of genome.</title>
        <authorList>
            <person name="Zheng Z."/>
            <person name="Sun M."/>
        </authorList>
    </citation>
    <scope>NUCLEOTIDE SEQUENCE [LARGE SCALE GENOMIC DNA]</scope>
    <source>
        <strain evidence="5 7">G25-74</strain>
    </source>
</reference>
<evidence type="ECO:0000256" key="2">
    <source>
        <dbReference type="ARBA" id="ARBA00023002"/>
    </source>
</evidence>
<reference evidence="4 6" key="2">
    <citation type="submission" date="2015-06" db="EMBL/GenBank/DDBJ databases">
        <title>Genome sequencing project of Bacillus galactosidilyticus PL133.</title>
        <authorList>
            <person name="Gaiero J."/>
            <person name="Nicol R."/>
            <person name="Habash M."/>
        </authorList>
    </citation>
    <scope>NUCLEOTIDE SEQUENCE [LARGE SCALE GENOMIC DNA]</scope>
    <source>
        <strain evidence="4 6">PL133</strain>
    </source>
</reference>
<dbReference type="InterPro" id="IPR000415">
    <property type="entry name" value="Nitroreductase-like"/>
</dbReference>
<comment type="caution">
    <text evidence="4">The sequence shown here is derived from an EMBL/GenBank/DDBJ whole genome shotgun (WGS) entry which is preliminary data.</text>
</comment>
<dbReference type="RefSeq" id="WP_057994284.1">
    <property type="nucleotide sequence ID" value="NZ_JAGGKH010000024.1"/>
</dbReference>
<dbReference type="Proteomes" id="UP000077881">
    <property type="component" value="Unassembled WGS sequence"/>
</dbReference>
<dbReference type="PATRIC" id="fig|217031.4.peg.1629"/>
<evidence type="ECO:0000259" key="3">
    <source>
        <dbReference type="Pfam" id="PF00881"/>
    </source>
</evidence>
<dbReference type="AlphaFoldDB" id="A0A0Q9Y5I4"/>
<accession>A0A0Q9Y5I4</accession>
<dbReference type="Gene3D" id="3.40.109.10">
    <property type="entry name" value="NADH Oxidase"/>
    <property type="match status" value="1"/>
</dbReference>
<dbReference type="EMBL" id="LGPB01000039">
    <property type="protein sequence ID" value="KRG16240.1"/>
    <property type="molecule type" value="Genomic_DNA"/>
</dbReference>
<organism evidence="4 6">
    <name type="scientific">Lederbergia galactosidilytica</name>
    <dbReference type="NCBI Taxonomy" id="217031"/>
    <lineage>
        <taxon>Bacteria</taxon>
        <taxon>Bacillati</taxon>
        <taxon>Bacillota</taxon>
        <taxon>Bacilli</taxon>
        <taxon>Bacillales</taxon>
        <taxon>Bacillaceae</taxon>
        <taxon>Lederbergia</taxon>
    </lineage>
</organism>
<feature type="domain" description="Nitroreductase" evidence="3">
    <location>
        <begin position="19"/>
        <end position="65"/>
    </location>
</feature>
<proteinExistence type="inferred from homology"/>
<evidence type="ECO:0000313" key="7">
    <source>
        <dbReference type="Proteomes" id="UP000077881"/>
    </source>
</evidence>
<evidence type="ECO:0000256" key="1">
    <source>
        <dbReference type="ARBA" id="ARBA00007118"/>
    </source>
</evidence>
<evidence type="ECO:0000313" key="5">
    <source>
        <dbReference type="EMBL" id="OAK67456.1"/>
    </source>
</evidence>
<keyword evidence="7" id="KW-1185">Reference proteome</keyword>
<feature type="domain" description="Nitroreductase" evidence="3">
    <location>
        <begin position="74"/>
        <end position="157"/>
    </location>
</feature>